<dbReference type="CDD" id="cd11712">
    <property type="entry name" value="GINS_A_psf2"/>
    <property type="match status" value="1"/>
</dbReference>
<comment type="subcellular location">
    <subcellularLocation>
        <location evidence="1">Nucleus</location>
    </subcellularLocation>
</comment>
<dbReference type="RefSeq" id="XP_012650450.1">
    <property type="nucleotide sequence ID" value="XM_012794996.1"/>
</dbReference>
<sequence length="541" mass="62489">MANTASTNNRNVNEIAKFKFFKKRRQNLHAHGPSDSTSYNVQHSQSFSRGANSSAENSRNSRRKILDSQPLNSFKGFLKDSEENDKTQCSTNEHNLDLSDITDDGQNNLYPKRPNIDLRKCVPIYYISWIRDQLLYGNCNISISNSNERKVEEILHCQKIKIENLKKHPDINNSNIEILRLLYSRHMALYKSYLNLVREPPSLNRFSSFATTNGVYIRMVKMDGQGSSLFDYNDIDIGNFSQIEGCNLTHDSIIANFIRGPYDSFGSQAGTNESSFYIDEHHVEGPTFINSSHLPSNKSIPMEFLPLKMGKEYLGDWCESWYRKEAIAQSLWDRATKELIIVKALVNIQSIPLTEFEGFDISNVSAGERFWAPLYIAERLCYLGLVYIEIPFWLLPDFLKELYEKENNIQGSLSELPSEYFFEIAYAFMSHSLFKRICFPPSKTKLSEQTIFIVISKASGIVEDIKECRENKIRAFISTLKSQNVFTMQNLQFSETYILSQFLGAFWPPTIKYTTQSDAKHWKEHFKELTKQLKDIVMKNS</sequence>
<evidence type="ECO:0000256" key="2">
    <source>
        <dbReference type="ARBA" id="ARBA00010565"/>
    </source>
</evidence>
<dbReference type="GeneID" id="24426496"/>
<feature type="region of interest" description="Disordered" evidence="5">
    <location>
        <begin position="29"/>
        <end position="66"/>
    </location>
</feature>
<dbReference type="GO" id="GO:0006260">
    <property type="term" value="P:DNA replication"/>
    <property type="evidence" value="ECO:0007669"/>
    <property type="project" value="UniProtKB-KW"/>
</dbReference>
<evidence type="ECO:0000259" key="6">
    <source>
        <dbReference type="Pfam" id="PF05916"/>
    </source>
</evidence>
<dbReference type="InterPro" id="IPR021151">
    <property type="entry name" value="GINS_A"/>
</dbReference>
<keyword evidence="4" id="KW-0539">Nucleus</keyword>
<dbReference type="GO" id="GO:0000811">
    <property type="term" value="C:GINS complex"/>
    <property type="evidence" value="ECO:0007669"/>
    <property type="project" value="TreeGrafter"/>
</dbReference>
<dbReference type="VEuPathDB" id="PiroplasmaDB:BmR1_04g09355"/>
<feature type="region of interest" description="Disordered" evidence="5">
    <location>
        <begin position="82"/>
        <end position="104"/>
    </location>
</feature>
<dbReference type="KEGG" id="bmic:BmR1_04g09355"/>
<dbReference type="GO" id="GO:0000727">
    <property type="term" value="P:double-strand break repair via break-induced replication"/>
    <property type="evidence" value="ECO:0007669"/>
    <property type="project" value="TreeGrafter"/>
</dbReference>
<dbReference type="Proteomes" id="UP000002899">
    <property type="component" value="Chromosome IV"/>
</dbReference>
<reference evidence="7 8" key="3">
    <citation type="journal article" date="2016" name="Sci. Rep.">
        <title>Genome-wide diversity and gene expression profiling of Babesia microti isolates identify polymorphic genes that mediate host-pathogen interactions.</title>
        <authorList>
            <person name="Silva J.C."/>
            <person name="Cornillot E."/>
            <person name="McCracken C."/>
            <person name="Usmani-Brown S."/>
            <person name="Dwivedi A."/>
            <person name="Ifeonu O.O."/>
            <person name="Crabtree J."/>
            <person name="Gotia H.T."/>
            <person name="Virji A.Z."/>
            <person name="Reynes C."/>
            <person name="Colinge J."/>
            <person name="Kumar V."/>
            <person name="Lawres L."/>
            <person name="Pazzi J.E."/>
            <person name="Pablo J.V."/>
            <person name="Hung C."/>
            <person name="Brancato J."/>
            <person name="Kumari P."/>
            <person name="Orvis J."/>
            <person name="Tretina K."/>
            <person name="Chibucos M."/>
            <person name="Ott S."/>
            <person name="Sadzewicz L."/>
            <person name="Sengamalay N."/>
            <person name="Shetty A.C."/>
            <person name="Su Q."/>
            <person name="Tallon L."/>
            <person name="Fraser C.M."/>
            <person name="Frutos R."/>
            <person name="Molina D.M."/>
            <person name="Krause P.J."/>
            <person name="Ben Mamoun C."/>
        </authorList>
    </citation>
    <scope>NUCLEOTIDE SEQUENCE [LARGE SCALE GENOMIC DNA]</scope>
    <source>
        <strain evidence="7 8">RI</strain>
    </source>
</reference>
<feature type="compositionally biased region" description="Polar residues" evidence="5">
    <location>
        <begin position="34"/>
        <end position="47"/>
    </location>
</feature>
<proteinExistence type="inferred from homology"/>
<feature type="domain" description="GINS subunit" evidence="6">
    <location>
        <begin position="393"/>
        <end position="502"/>
    </location>
</feature>
<dbReference type="OrthoDB" id="1938138at2759"/>
<evidence type="ECO:0000256" key="4">
    <source>
        <dbReference type="ARBA" id="ARBA00023242"/>
    </source>
</evidence>
<dbReference type="EMBL" id="LN871599">
    <property type="protein sequence ID" value="CCF76042.1"/>
    <property type="molecule type" value="Genomic_DNA"/>
</dbReference>
<keyword evidence="3" id="KW-0235">DNA replication</keyword>
<dbReference type="PANTHER" id="PTHR12772">
    <property type="entry name" value="DNA REPLICATION COMPLEX GINS PROTEIN PSF2"/>
    <property type="match status" value="1"/>
</dbReference>
<dbReference type="PANTHER" id="PTHR12772:SF0">
    <property type="entry name" value="DNA REPLICATION COMPLEX GINS PROTEIN PSF2"/>
    <property type="match status" value="1"/>
</dbReference>
<protein>
    <recommendedName>
        <fullName evidence="6">GINS subunit domain-containing protein</fullName>
    </recommendedName>
</protein>
<name>I7IHL9_BABMR</name>
<comment type="similarity">
    <text evidence="2">Belongs to the GINS2/PSF2 family.</text>
</comment>
<dbReference type="Pfam" id="PF05916">
    <property type="entry name" value="Sld5"/>
    <property type="match status" value="1"/>
</dbReference>
<accession>I7IHL9</accession>
<evidence type="ECO:0000256" key="1">
    <source>
        <dbReference type="ARBA" id="ARBA00004123"/>
    </source>
</evidence>
<dbReference type="AlphaFoldDB" id="I7IHL9"/>
<reference evidence="7 8" key="1">
    <citation type="journal article" date="2012" name="Nucleic Acids Res.">
        <title>Sequencing of the smallest Apicomplexan genome from the human pathogen Babesia microti.</title>
        <authorList>
            <person name="Cornillot E."/>
            <person name="Hadj-Kaddour K."/>
            <person name="Dassouli A."/>
            <person name="Noel B."/>
            <person name="Ranwez V."/>
            <person name="Vacherie B."/>
            <person name="Augagneur Y."/>
            <person name="Bres V."/>
            <person name="Duclos A."/>
            <person name="Randazzo S."/>
            <person name="Carcy B."/>
            <person name="Debierre-Grockiego F."/>
            <person name="Delbecq S."/>
            <person name="Moubri-Menage K."/>
            <person name="Shams-Eldin H."/>
            <person name="Usmani-Brown S."/>
            <person name="Bringaud F."/>
            <person name="Wincker P."/>
            <person name="Vivares C.P."/>
            <person name="Schwarz R.T."/>
            <person name="Schetters T.P."/>
            <person name="Krause P.J."/>
            <person name="Gorenflot A."/>
            <person name="Berry V."/>
            <person name="Barbe V."/>
            <person name="Ben Mamoun C."/>
        </authorList>
    </citation>
    <scope>NUCLEOTIDE SEQUENCE [LARGE SCALE GENOMIC DNA]</scope>
    <source>
        <strain evidence="7 8">RI</strain>
    </source>
</reference>
<dbReference type="SUPFAM" id="SSF158573">
    <property type="entry name" value="GINS helical bundle-like"/>
    <property type="match status" value="1"/>
</dbReference>
<dbReference type="Gene3D" id="1.20.58.1020">
    <property type="match status" value="1"/>
</dbReference>
<evidence type="ECO:0000313" key="8">
    <source>
        <dbReference type="Proteomes" id="UP000002899"/>
    </source>
</evidence>
<evidence type="ECO:0000256" key="3">
    <source>
        <dbReference type="ARBA" id="ARBA00022705"/>
    </source>
</evidence>
<evidence type="ECO:0000313" key="7">
    <source>
        <dbReference type="EMBL" id="CCF76042.1"/>
    </source>
</evidence>
<feature type="compositionally biased region" description="Low complexity" evidence="5">
    <location>
        <begin position="48"/>
        <end position="58"/>
    </location>
</feature>
<dbReference type="InterPro" id="IPR007257">
    <property type="entry name" value="GINS_Psf2"/>
</dbReference>
<reference evidence="7 8" key="2">
    <citation type="journal article" date="2013" name="PLoS ONE">
        <title>Whole genome mapping and re-organization of the nuclear and mitochondrial genomes of Babesia microti isolates.</title>
        <authorList>
            <person name="Cornillot E."/>
            <person name="Dassouli A."/>
            <person name="Garg A."/>
            <person name="Pachikara N."/>
            <person name="Randazzo S."/>
            <person name="Depoix D."/>
            <person name="Carcy B."/>
            <person name="Delbecq S."/>
            <person name="Frutos R."/>
            <person name="Silva J.C."/>
            <person name="Sutton R."/>
            <person name="Krause P.J."/>
            <person name="Mamoun C.B."/>
        </authorList>
    </citation>
    <scope>NUCLEOTIDE SEQUENCE [LARGE SCALE GENOMIC DNA]</scope>
    <source>
        <strain evidence="7 8">RI</strain>
    </source>
</reference>
<dbReference type="InterPro" id="IPR036224">
    <property type="entry name" value="GINS_bundle-like_dom_sf"/>
</dbReference>
<keyword evidence="8" id="KW-1185">Reference proteome</keyword>
<evidence type="ECO:0000256" key="5">
    <source>
        <dbReference type="SAM" id="MobiDB-lite"/>
    </source>
</evidence>
<organism evidence="7 8">
    <name type="scientific">Babesia microti (strain RI)</name>
    <dbReference type="NCBI Taxonomy" id="1133968"/>
    <lineage>
        <taxon>Eukaryota</taxon>
        <taxon>Sar</taxon>
        <taxon>Alveolata</taxon>
        <taxon>Apicomplexa</taxon>
        <taxon>Aconoidasida</taxon>
        <taxon>Piroplasmida</taxon>
        <taxon>Babesiidae</taxon>
        <taxon>Babesia</taxon>
    </lineage>
</organism>